<name>A0A1G1KRZ4_9BACT</name>
<protein>
    <recommendedName>
        <fullName evidence="9">Lipid A biosynthesis acyltransferase</fullName>
    </recommendedName>
</protein>
<accession>A0A1G1KRZ4</accession>
<evidence type="ECO:0000256" key="2">
    <source>
        <dbReference type="ARBA" id="ARBA00022475"/>
    </source>
</evidence>
<keyword evidence="2" id="KW-1003">Cell membrane</keyword>
<evidence type="ECO:0000256" key="3">
    <source>
        <dbReference type="ARBA" id="ARBA00022519"/>
    </source>
</evidence>
<evidence type="ECO:0008006" key="9">
    <source>
        <dbReference type="Google" id="ProtNLM"/>
    </source>
</evidence>
<dbReference type="EMBL" id="MHFR01000060">
    <property type="protein sequence ID" value="OGW95585.1"/>
    <property type="molecule type" value="Genomic_DNA"/>
</dbReference>
<evidence type="ECO:0000313" key="7">
    <source>
        <dbReference type="EMBL" id="OGW95585.1"/>
    </source>
</evidence>
<sequence length="282" mass="32353">MLNFLTSSIKRKIAQVIGFLLFLRTRRRNFSINNLRAAFPRKSKSEIRRIGRLSMTGMVDFFFEVINIPKIAKNSGKFIETHGEEYVWKALEEKKGLILVLAHFGNWELMGVAAAAKGIPIHAIGKPVKNPFIYNYIKRLRGSTGLRNIDRKGAVKKTIQLLKENQVVAVLLDAHAKSGFVNVDFFGRQAATFRFPAMLALKYGTPIIPTFYYRERDKRSILAFGEPFPLIQTGDFQADLTANTQQYVATLEHEIRKRPSDWTLWGHNRWRQEAVQPLSEEN</sequence>
<dbReference type="PANTHER" id="PTHR30606:SF10">
    <property type="entry name" value="PHOSPHATIDYLINOSITOL MANNOSIDE ACYLTRANSFERASE"/>
    <property type="match status" value="1"/>
</dbReference>
<dbReference type="GO" id="GO:0009247">
    <property type="term" value="P:glycolipid biosynthetic process"/>
    <property type="evidence" value="ECO:0007669"/>
    <property type="project" value="UniProtKB-ARBA"/>
</dbReference>
<dbReference type="CDD" id="cd07984">
    <property type="entry name" value="LPLAT_LABLAT-like"/>
    <property type="match status" value="1"/>
</dbReference>
<dbReference type="Pfam" id="PF03279">
    <property type="entry name" value="Lip_A_acyltrans"/>
    <property type="match status" value="1"/>
</dbReference>
<keyword evidence="5" id="KW-0472">Membrane</keyword>
<dbReference type="GO" id="GO:0005886">
    <property type="term" value="C:plasma membrane"/>
    <property type="evidence" value="ECO:0007669"/>
    <property type="project" value="UniProtKB-SubCell"/>
</dbReference>
<keyword evidence="4" id="KW-0808">Transferase</keyword>
<evidence type="ECO:0000313" key="8">
    <source>
        <dbReference type="Proteomes" id="UP000178187"/>
    </source>
</evidence>
<comment type="caution">
    <text evidence="7">The sequence shown here is derived from an EMBL/GenBank/DDBJ whole genome shotgun (WGS) entry which is preliminary data.</text>
</comment>
<dbReference type="Proteomes" id="UP000178187">
    <property type="component" value="Unassembled WGS sequence"/>
</dbReference>
<organism evidence="7 8">
    <name type="scientific">Candidatus Danuiimicrobium aquiferis</name>
    <dbReference type="NCBI Taxonomy" id="1801832"/>
    <lineage>
        <taxon>Bacteria</taxon>
        <taxon>Pseudomonadati</taxon>
        <taxon>Candidatus Omnitrophota</taxon>
        <taxon>Candidatus Danuiimicrobium</taxon>
    </lineage>
</organism>
<gene>
    <name evidence="7" type="ORF">A3G33_11325</name>
</gene>
<dbReference type="PANTHER" id="PTHR30606">
    <property type="entry name" value="LIPID A BIOSYNTHESIS LAUROYL ACYLTRANSFERASE"/>
    <property type="match status" value="1"/>
</dbReference>
<evidence type="ECO:0000256" key="6">
    <source>
        <dbReference type="ARBA" id="ARBA00023315"/>
    </source>
</evidence>
<evidence type="ECO:0000256" key="1">
    <source>
        <dbReference type="ARBA" id="ARBA00004533"/>
    </source>
</evidence>
<proteinExistence type="predicted"/>
<evidence type="ECO:0000256" key="4">
    <source>
        <dbReference type="ARBA" id="ARBA00022679"/>
    </source>
</evidence>
<comment type="subcellular location">
    <subcellularLocation>
        <location evidence="1">Cell inner membrane</location>
    </subcellularLocation>
</comment>
<dbReference type="AlphaFoldDB" id="A0A1G1KRZ4"/>
<reference evidence="7 8" key="1">
    <citation type="journal article" date="2016" name="Nat. Commun.">
        <title>Thousands of microbial genomes shed light on interconnected biogeochemical processes in an aquifer system.</title>
        <authorList>
            <person name="Anantharaman K."/>
            <person name="Brown C.T."/>
            <person name="Hug L.A."/>
            <person name="Sharon I."/>
            <person name="Castelle C.J."/>
            <person name="Probst A.J."/>
            <person name="Thomas B.C."/>
            <person name="Singh A."/>
            <person name="Wilkins M.J."/>
            <person name="Karaoz U."/>
            <person name="Brodie E.L."/>
            <person name="Williams K.H."/>
            <person name="Hubbard S.S."/>
            <person name="Banfield J.F."/>
        </authorList>
    </citation>
    <scope>NUCLEOTIDE SEQUENCE [LARGE SCALE GENOMIC DNA]</scope>
</reference>
<evidence type="ECO:0000256" key="5">
    <source>
        <dbReference type="ARBA" id="ARBA00023136"/>
    </source>
</evidence>
<dbReference type="GO" id="GO:0016746">
    <property type="term" value="F:acyltransferase activity"/>
    <property type="evidence" value="ECO:0007669"/>
    <property type="project" value="UniProtKB-KW"/>
</dbReference>
<dbReference type="InterPro" id="IPR004960">
    <property type="entry name" value="LipA_acyltrans"/>
</dbReference>
<keyword evidence="3" id="KW-0997">Cell inner membrane</keyword>
<keyword evidence="6" id="KW-0012">Acyltransferase</keyword>